<dbReference type="RefSeq" id="XP_060284445.1">
    <property type="nucleotide sequence ID" value="XM_060430535.1"/>
</dbReference>
<feature type="signal peptide" evidence="1">
    <location>
        <begin position="1"/>
        <end position="19"/>
    </location>
</feature>
<dbReference type="Proteomes" id="UP001244011">
    <property type="component" value="Unassembled WGS sequence"/>
</dbReference>
<reference evidence="2" key="1">
    <citation type="submission" date="2023-06" db="EMBL/GenBank/DDBJ databases">
        <title>Genome-scale phylogeny and comparative genomics of the fungal order Sordariales.</title>
        <authorList>
            <consortium name="Lawrence Berkeley National Laboratory"/>
            <person name="Hensen N."/>
            <person name="Bonometti L."/>
            <person name="Westerberg I."/>
            <person name="Brannstrom I.O."/>
            <person name="Guillou S."/>
            <person name="Cros-Aarteil S."/>
            <person name="Calhoun S."/>
            <person name="Haridas S."/>
            <person name="Kuo A."/>
            <person name="Mondo S."/>
            <person name="Pangilinan J."/>
            <person name="Riley R."/>
            <person name="Labutti K."/>
            <person name="Andreopoulos B."/>
            <person name="Lipzen A."/>
            <person name="Chen C."/>
            <person name="Yanf M."/>
            <person name="Daum C."/>
            <person name="Ng V."/>
            <person name="Clum A."/>
            <person name="Steindorff A."/>
            <person name="Ohm R."/>
            <person name="Martin F."/>
            <person name="Silar P."/>
            <person name="Natvig D."/>
            <person name="Lalanne C."/>
            <person name="Gautier V."/>
            <person name="Ament-Velasquez S.L."/>
            <person name="Kruys A."/>
            <person name="Hutchinson M.I."/>
            <person name="Powell A.J."/>
            <person name="Barry K."/>
            <person name="Miller A.N."/>
            <person name="Grigoriev I.V."/>
            <person name="Debuchy R."/>
            <person name="Gladieux P."/>
            <person name="Thoren M.H."/>
            <person name="Johannesson H."/>
        </authorList>
    </citation>
    <scope>NUCLEOTIDE SEQUENCE</scope>
    <source>
        <strain evidence="2">8032-3</strain>
    </source>
</reference>
<organism evidence="2 3">
    <name type="scientific">Phialemonium atrogriseum</name>
    <dbReference type="NCBI Taxonomy" id="1093897"/>
    <lineage>
        <taxon>Eukaryota</taxon>
        <taxon>Fungi</taxon>
        <taxon>Dikarya</taxon>
        <taxon>Ascomycota</taxon>
        <taxon>Pezizomycotina</taxon>
        <taxon>Sordariomycetes</taxon>
        <taxon>Sordariomycetidae</taxon>
        <taxon>Cephalothecales</taxon>
        <taxon>Cephalothecaceae</taxon>
        <taxon>Phialemonium</taxon>
    </lineage>
</organism>
<comment type="caution">
    <text evidence="2">The sequence shown here is derived from an EMBL/GenBank/DDBJ whole genome shotgun (WGS) entry which is preliminary data.</text>
</comment>
<dbReference type="GeneID" id="85313722"/>
<keyword evidence="3" id="KW-1185">Reference proteome</keyword>
<keyword evidence="1" id="KW-0732">Signal</keyword>
<proteinExistence type="predicted"/>
<accession>A0AAJ0C3X1</accession>
<dbReference type="EMBL" id="MU839006">
    <property type="protein sequence ID" value="KAK1768232.1"/>
    <property type="molecule type" value="Genomic_DNA"/>
</dbReference>
<protein>
    <submittedName>
        <fullName evidence="2">Uncharacterized protein</fullName>
    </submittedName>
</protein>
<name>A0AAJ0C3X1_9PEZI</name>
<evidence type="ECO:0000313" key="3">
    <source>
        <dbReference type="Proteomes" id="UP001244011"/>
    </source>
</evidence>
<gene>
    <name evidence="2" type="ORF">QBC33DRAFT_569268</name>
</gene>
<evidence type="ECO:0000313" key="2">
    <source>
        <dbReference type="EMBL" id="KAK1768232.1"/>
    </source>
</evidence>
<evidence type="ECO:0000256" key="1">
    <source>
        <dbReference type="SAM" id="SignalP"/>
    </source>
</evidence>
<dbReference type="AlphaFoldDB" id="A0AAJ0C3X1"/>
<feature type="chain" id="PRO_5042496391" evidence="1">
    <location>
        <begin position="20"/>
        <end position="118"/>
    </location>
</feature>
<sequence length="118" mass="12890">MVSLRALTLGLLALPAALAADCYGSGNAGFSVTEYQQTAAQVCNYGPSASLVFGDTGFPNYYRRVVEASYTGTEKLHCWDAFNNIIAQCVQGSGRNGGQWTWDYGSDHEKYYIQSYYG</sequence>